<evidence type="ECO:0000313" key="3">
    <source>
        <dbReference type="Proteomes" id="UP000006671"/>
    </source>
</evidence>
<dbReference type="GeneID" id="8864476"/>
<feature type="compositionally biased region" description="Basic and acidic residues" evidence="1">
    <location>
        <begin position="49"/>
        <end position="64"/>
    </location>
</feature>
<proteinExistence type="predicted"/>
<dbReference type="EMBL" id="GG738890">
    <property type="protein sequence ID" value="EFC40729.1"/>
    <property type="molecule type" value="Genomic_DNA"/>
</dbReference>
<dbReference type="Proteomes" id="UP000006671">
    <property type="component" value="Unassembled WGS sequence"/>
</dbReference>
<evidence type="ECO:0000256" key="1">
    <source>
        <dbReference type="SAM" id="MobiDB-lite"/>
    </source>
</evidence>
<reference evidence="2 3" key="1">
    <citation type="journal article" date="2010" name="Cell">
        <title>The genome of Naegleria gruberi illuminates early eukaryotic versatility.</title>
        <authorList>
            <person name="Fritz-Laylin L.K."/>
            <person name="Prochnik S.E."/>
            <person name="Ginger M.L."/>
            <person name="Dacks J.B."/>
            <person name="Carpenter M.L."/>
            <person name="Field M.C."/>
            <person name="Kuo A."/>
            <person name="Paredez A."/>
            <person name="Chapman J."/>
            <person name="Pham J."/>
            <person name="Shu S."/>
            <person name="Neupane R."/>
            <person name="Cipriano M."/>
            <person name="Mancuso J."/>
            <person name="Tu H."/>
            <person name="Salamov A."/>
            <person name="Lindquist E."/>
            <person name="Shapiro H."/>
            <person name="Lucas S."/>
            <person name="Grigoriev I.V."/>
            <person name="Cande W.Z."/>
            <person name="Fulton C."/>
            <person name="Rokhsar D.S."/>
            <person name="Dawson S.C."/>
        </authorList>
    </citation>
    <scope>NUCLEOTIDE SEQUENCE [LARGE SCALE GENOMIC DNA]</scope>
    <source>
        <strain evidence="2 3">NEG-M</strain>
    </source>
</reference>
<gene>
    <name evidence="2" type="ORF">NAEGRDRAFT_51567</name>
</gene>
<feature type="compositionally biased region" description="Low complexity" evidence="1">
    <location>
        <begin position="1"/>
        <end position="22"/>
    </location>
</feature>
<keyword evidence="3" id="KW-1185">Reference proteome</keyword>
<dbReference type="AlphaFoldDB" id="D2VR09"/>
<dbReference type="InParanoid" id="D2VR09"/>
<protein>
    <submittedName>
        <fullName evidence="2">Predicted protein</fullName>
    </submittedName>
</protein>
<accession>D2VR09</accession>
<name>D2VR09_NAEGR</name>
<sequence length="141" mass="15635">MEDHNNSMLVSRSESSLSLVSNQTNEPLHKRMSSGVSLDDSIEILEEGANSHHGDSNDVDDNHTKIQTTTINGQRRIVGKQQQEKKHLPHEPGMFSTFVDSFLEYVEDVFGLGGDANNNNGEHQTHDPTVDAKANFSSFIN</sequence>
<dbReference type="VEuPathDB" id="AmoebaDB:NAEGRDRAFT_51567"/>
<organism evidence="3">
    <name type="scientific">Naegleria gruberi</name>
    <name type="common">Amoeba</name>
    <dbReference type="NCBI Taxonomy" id="5762"/>
    <lineage>
        <taxon>Eukaryota</taxon>
        <taxon>Discoba</taxon>
        <taxon>Heterolobosea</taxon>
        <taxon>Tetramitia</taxon>
        <taxon>Eutetramitia</taxon>
        <taxon>Vahlkampfiidae</taxon>
        <taxon>Naegleria</taxon>
    </lineage>
</organism>
<feature type="region of interest" description="Disordered" evidence="1">
    <location>
        <begin position="1"/>
        <end position="92"/>
    </location>
</feature>
<evidence type="ECO:0000313" key="2">
    <source>
        <dbReference type="EMBL" id="EFC40729.1"/>
    </source>
</evidence>
<dbReference type="RefSeq" id="XP_002673473.1">
    <property type="nucleotide sequence ID" value="XM_002673427.1"/>
</dbReference>
<dbReference type="KEGG" id="ngr:NAEGRDRAFT_51567"/>